<gene>
    <name evidence="2" type="ORF">GCM10009839_45200</name>
</gene>
<accession>A0ABN2UIR2</accession>
<protein>
    <recommendedName>
        <fullName evidence="1">SGNH hydrolase-type esterase domain-containing protein</fullName>
    </recommendedName>
</protein>
<evidence type="ECO:0000313" key="3">
    <source>
        <dbReference type="Proteomes" id="UP001500751"/>
    </source>
</evidence>
<keyword evidence="3" id="KW-1185">Reference proteome</keyword>
<dbReference type="InterPro" id="IPR013830">
    <property type="entry name" value="SGNH_hydro"/>
</dbReference>
<proteinExistence type="predicted"/>
<evidence type="ECO:0000259" key="1">
    <source>
        <dbReference type="Pfam" id="PF13472"/>
    </source>
</evidence>
<dbReference type="SUPFAM" id="SSF52266">
    <property type="entry name" value="SGNH hydrolase"/>
    <property type="match status" value="1"/>
</dbReference>
<organism evidence="2 3">
    <name type="scientific">Catenulispora yoronensis</name>
    <dbReference type="NCBI Taxonomy" id="450799"/>
    <lineage>
        <taxon>Bacteria</taxon>
        <taxon>Bacillati</taxon>
        <taxon>Actinomycetota</taxon>
        <taxon>Actinomycetes</taxon>
        <taxon>Catenulisporales</taxon>
        <taxon>Catenulisporaceae</taxon>
        <taxon>Catenulispora</taxon>
    </lineage>
</organism>
<dbReference type="EMBL" id="BAAAQN010000027">
    <property type="protein sequence ID" value="GAA2038572.1"/>
    <property type="molecule type" value="Genomic_DNA"/>
</dbReference>
<dbReference type="InterPro" id="IPR053140">
    <property type="entry name" value="GDSL_Rv0518-like"/>
</dbReference>
<comment type="caution">
    <text evidence="2">The sequence shown here is derived from an EMBL/GenBank/DDBJ whole genome shotgun (WGS) entry which is preliminary data.</text>
</comment>
<dbReference type="PANTHER" id="PTHR43784:SF2">
    <property type="entry name" value="GDSL-LIKE LIPASE_ACYLHYDROLASE, PUTATIVE (AFU_ORTHOLOGUE AFUA_2G00820)-RELATED"/>
    <property type="match status" value="1"/>
</dbReference>
<dbReference type="Pfam" id="PF13472">
    <property type="entry name" value="Lipase_GDSL_2"/>
    <property type="match status" value="1"/>
</dbReference>
<sequence length="239" mass="24639">MTETASRSASPSAKNPVIAAFGDSLTRGDGSTPETSSAYVDVLARRLGIPIRNRGISGNRLLCDGYGPSGLSRFAADVLADPDITHVILELGVNDIGLAGVEGTTAPTAETIIEGLGALADQATAAGIVAIGATLTPNRGTRYPGFFSEDGERTRQAVNAWIRNTGCFAAVLDIDLALRDSEHADRIAPAFDYGDGLHPNDAGHQAIAGAFDATVLDATALDEAGREPVLCETPSSFSA</sequence>
<reference evidence="2 3" key="1">
    <citation type="journal article" date="2019" name="Int. J. Syst. Evol. Microbiol.">
        <title>The Global Catalogue of Microorganisms (GCM) 10K type strain sequencing project: providing services to taxonomists for standard genome sequencing and annotation.</title>
        <authorList>
            <consortium name="The Broad Institute Genomics Platform"/>
            <consortium name="The Broad Institute Genome Sequencing Center for Infectious Disease"/>
            <person name="Wu L."/>
            <person name="Ma J."/>
        </authorList>
    </citation>
    <scope>NUCLEOTIDE SEQUENCE [LARGE SCALE GENOMIC DNA]</scope>
    <source>
        <strain evidence="2 3">JCM 16014</strain>
    </source>
</reference>
<dbReference type="InterPro" id="IPR036514">
    <property type="entry name" value="SGNH_hydro_sf"/>
</dbReference>
<dbReference type="Gene3D" id="3.40.50.1110">
    <property type="entry name" value="SGNH hydrolase"/>
    <property type="match status" value="1"/>
</dbReference>
<feature type="domain" description="SGNH hydrolase-type esterase" evidence="1">
    <location>
        <begin position="20"/>
        <end position="206"/>
    </location>
</feature>
<dbReference type="Proteomes" id="UP001500751">
    <property type="component" value="Unassembled WGS sequence"/>
</dbReference>
<dbReference type="PANTHER" id="PTHR43784">
    <property type="entry name" value="GDSL-LIKE LIPASE/ACYLHYDROLASE, PUTATIVE (AFU_ORTHOLOGUE AFUA_2G00820)-RELATED"/>
    <property type="match status" value="1"/>
</dbReference>
<name>A0ABN2UIR2_9ACTN</name>
<evidence type="ECO:0000313" key="2">
    <source>
        <dbReference type="EMBL" id="GAA2038572.1"/>
    </source>
</evidence>
<dbReference type="RefSeq" id="WP_344667627.1">
    <property type="nucleotide sequence ID" value="NZ_BAAAQN010000027.1"/>
</dbReference>